<keyword evidence="5 8" id="KW-0812">Transmembrane</keyword>
<feature type="transmembrane region" description="Helical" evidence="8">
    <location>
        <begin position="6"/>
        <end position="25"/>
    </location>
</feature>
<evidence type="ECO:0000256" key="4">
    <source>
        <dbReference type="ARBA" id="ARBA00022475"/>
    </source>
</evidence>
<keyword evidence="10" id="KW-1185">Reference proteome</keyword>
<dbReference type="PANTHER" id="PTHR30472:SF70">
    <property type="entry name" value="MOLYBDATE IMPORT SYSTEM PERMEASE PROTEIN MOLB"/>
    <property type="match status" value="1"/>
</dbReference>
<comment type="caution">
    <text evidence="9">The sequence shown here is derived from an EMBL/GenBank/DDBJ whole genome shotgun (WGS) entry which is preliminary data.</text>
</comment>
<feature type="transmembrane region" description="Helical" evidence="8">
    <location>
        <begin position="272"/>
        <end position="290"/>
    </location>
</feature>
<keyword evidence="6 8" id="KW-1133">Transmembrane helix</keyword>
<evidence type="ECO:0000256" key="3">
    <source>
        <dbReference type="ARBA" id="ARBA00022448"/>
    </source>
</evidence>
<dbReference type="PANTHER" id="PTHR30472">
    <property type="entry name" value="FERRIC ENTEROBACTIN TRANSPORT SYSTEM PERMEASE PROTEIN"/>
    <property type="match status" value="1"/>
</dbReference>
<evidence type="ECO:0000256" key="8">
    <source>
        <dbReference type="SAM" id="Phobius"/>
    </source>
</evidence>
<dbReference type="GO" id="GO:0022857">
    <property type="term" value="F:transmembrane transporter activity"/>
    <property type="evidence" value="ECO:0007669"/>
    <property type="project" value="InterPro"/>
</dbReference>
<evidence type="ECO:0000256" key="5">
    <source>
        <dbReference type="ARBA" id="ARBA00022692"/>
    </source>
</evidence>
<feature type="transmembrane region" description="Helical" evidence="8">
    <location>
        <begin position="302"/>
        <end position="321"/>
    </location>
</feature>
<evidence type="ECO:0000256" key="1">
    <source>
        <dbReference type="ARBA" id="ARBA00004651"/>
    </source>
</evidence>
<keyword evidence="3" id="KW-0813">Transport</keyword>
<dbReference type="Pfam" id="PF01032">
    <property type="entry name" value="FecCD"/>
    <property type="match status" value="1"/>
</dbReference>
<feature type="transmembrane region" description="Helical" evidence="8">
    <location>
        <begin position="230"/>
        <end position="260"/>
    </location>
</feature>
<dbReference type="InterPro" id="IPR037294">
    <property type="entry name" value="ABC_BtuC-like"/>
</dbReference>
<feature type="transmembrane region" description="Helical" evidence="8">
    <location>
        <begin position="99"/>
        <end position="128"/>
    </location>
</feature>
<dbReference type="Proteomes" id="UP000245020">
    <property type="component" value="Unassembled WGS sequence"/>
</dbReference>
<reference evidence="10" key="1">
    <citation type="submission" date="2018-05" db="EMBL/GenBank/DDBJ databases">
        <title>Ignatzschineria dubaiensis sp. nov., isolated from necrotic foot tissues of dromedaries (Camelus dromedarius) and associated maggots in Dubai, United Arab Emirates.</title>
        <authorList>
            <person name="Tsang C.C."/>
            <person name="Tang J.Y.M."/>
            <person name="Fong J.Y.H."/>
            <person name="Kinne J."/>
            <person name="Lee H.H."/>
            <person name="Joseph M."/>
            <person name="Jose S."/>
            <person name="Schuster R.K."/>
            <person name="Tang Y."/>
            <person name="Sivakumar S."/>
            <person name="Chen J.H.K."/>
            <person name="Teng J.L.L."/>
            <person name="Lau S.K.P."/>
            <person name="Wernery U."/>
            <person name="Woo P.C.Y."/>
        </authorList>
    </citation>
    <scope>NUCLEOTIDE SEQUENCE [LARGE SCALE GENOMIC DNA]</scope>
    <source>
        <strain evidence="10">KCTC 22644</strain>
    </source>
</reference>
<name>A0A2U2AE63_9GAMM</name>
<evidence type="ECO:0000313" key="10">
    <source>
        <dbReference type="Proteomes" id="UP000245020"/>
    </source>
</evidence>
<dbReference type="GO" id="GO:0033214">
    <property type="term" value="P:siderophore-iron import into cell"/>
    <property type="evidence" value="ECO:0007669"/>
    <property type="project" value="TreeGrafter"/>
</dbReference>
<accession>A0A2U2AE63</accession>
<feature type="transmembrane region" description="Helical" evidence="8">
    <location>
        <begin position="190"/>
        <end position="210"/>
    </location>
</feature>
<dbReference type="EMBL" id="QEWQ01000004">
    <property type="protein sequence ID" value="PWD80952.1"/>
    <property type="molecule type" value="Genomic_DNA"/>
</dbReference>
<evidence type="ECO:0000313" key="9">
    <source>
        <dbReference type="EMBL" id="PWD80952.1"/>
    </source>
</evidence>
<evidence type="ECO:0000256" key="6">
    <source>
        <dbReference type="ARBA" id="ARBA00022989"/>
    </source>
</evidence>
<dbReference type="InterPro" id="IPR000522">
    <property type="entry name" value="ABC_transptr_permease_BtuC"/>
</dbReference>
<organism evidence="9 10">
    <name type="scientific">Ignatzschineria ureiclastica</name>
    <dbReference type="NCBI Taxonomy" id="472582"/>
    <lineage>
        <taxon>Bacteria</taxon>
        <taxon>Pseudomonadati</taxon>
        <taxon>Pseudomonadota</taxon>
        <taxon>Gammaproteobacteria</taxon>
        <taxon>Cardiobacteriales</taxon>
        <taxon>Ignatzschineriaceae</taxon>
        <taxon>Ignatzschineria</taxon>
    </lineage>
</organism>
<evidence type="ECO:0000256" key="7">
    <source>
        <dbReference type="ARBA" id="ARBA00023136"/>
    </source>
</evidence>
<protein>
    <submittedName>
        <fullName evidence="9">Iron ABC transporter permease</fullName>
    </submittedName>
</protein>
<comment type="similarity">
    <text evidence="2">Belongs to the binding-protein-dependent transport system permease family. FecCD subfamily.</text>
</comment>
<dbReference type="FunFam" id="1.10.3470.10:FF:000001">
    <property type="entry name" value="Vitamin B12 ABC transporter permease BtuC"/>
    <property type="match status" value="1"/>
</dbReference>
<dbReference type="RefSeq" id="WP_109189602.1">
    <property type="nucleotide sequence ID" value="NZ_BMYA01000002.1"/>
</dbReference>
<keyword evidence="4" id="KW-1003">Cell membrane</keyword>
<proteinExistence type="inferred from homology"/>
<keyword evidence="7 8" id="KW-0472">Membrane</keyword>
<gene>
    <name evidence="9" type="ORF">DC083_07575</name>
</gene>
<dbReference type="CDD" id="cd06550">
    <property type="entry name" value="TM_ABC_iron-siderophores_like"/>
    <property type="match status" value="1"/>
</dbReference>
<dbReference type="SUPFAM" id="SSF81345">
    <property type="entry name" value="ABC transporter involved in vitamin B12 uptake, BtuC"/>
    <property type="match status" value="1"/>
</dbReference>
<feature type="transmembrane region" description="Helical" evidence="8">
    <location>
        <begin position="140"/>
        <end position="161"/>
    </location>
</feature>
<dbReference type="AlphaFoldDB" id="A0A2U2AE63"/>
<evidence type="ECO:0000256" key="2">
    <source>
        <dbReference type="ARBA" id="ARBA00007935"/>
    </source>
</evidence>
<sequence length="326" mass="35442">MRLWLAPIFLVIMFLISISVGQYSISIAELWHSLTNIAQGHDLTDHDIVLWHIRMPRMLTAMVVGSALAIAGATYQGMFRNPLVSPDILGVSAGSGLGAVTAIYFGFSVVGIQVVAFLFGLATVALVYLISQMVRRLDPILALVLSGIAISALLGAGISLVKLLSDPYSQLTLITFWLMGSLTMATLEDLYIVVPLFIISFMPLFLLRWRMNLLSLDDEEVLALGVNVQYLRLIFILSATLMTSAVVSISGVIGWIGLVIPHIARLWVGPDFRRLLPTALFMGAGFLLLTDTLARTIFPIEMPLSILTAFIGAPFFIGLLLKGGAH</sequence>
<dbReference type="Gene3D" id="1.10.3470.10">
    <property type="entry name" value="ABC transporter involved in vitamin B12 uptake, BtuC"/>
    <property type="match status" value="1"/>
</dbReference>
<dbReference type="GO" id="GO:0005886">
    <property type="term" value="C:plasma membrane"/>
    <property type="evidence" value="ECO:0007669"/>
    <property type="project" value="UniProtKB-SubCell"/>
</dbReference>
<comment type="subcellular location">
    <subcellularLocation>
        <location evidence="1">Cell membrane</location>
        <topology evidence="1">Multi-pass membrane protein</topology>
    </subcellularLocation>
</comment>
<feature type="transmembrane region" description="Helical" evidence="8">
    <location>
        <begin position="59"/>
        <end position="79"/>
    </location>
</feature>
<dbReference type="OrthoDB" id="9055647at2"/>